<keyword evidence="2" id="KW-1185">Reference proteome</keyword>
<dbReference type="EMBL" id="CP001160">
    <property type="protein sequence ID" value="ACI64751.1"/>
    <property type="molecule type" value="Genomic_DNA"/>
</dbReference>
<dbReference type="InParanoid" id="B5YP76"/>
<gene>
    <name evidence="1" type="ORF">THAPS_6681</name>
</gene>
<dbReference type="KEGG" id="tps:THAPS_6681"/>
<dbReference type="Proteomes" id="UP000001449">
    <property type="component" value="Chromosome 7"/>
</dbReference>
<reference evidence="1 2" key="1">
    <citation type="journal article" date="2004" name="Science">
        <title>The genome of the diatom Thalassiosira pseudonana: ecology, evolution, and metabolism.</title>
        <authorList>
            <person name="Armbrust E.V."/>
            <person name="Berges J.A."/>
            <person name="Bowler C."/>
            <person name="Green B.R."/>
            <person name="Martinez D."/>
            <person name="Putnam N.H."/>
            <person name="Zhou S."/>
            <person name="Allen A.E."/>
            <person name="Apt K.E."/>
            <person name="Bechner M."/>
            <person name="Brzezinski M.A."/>
            <person name="Chaal B.K."/>
            <person name="Chiovitti A."/>
            <person name="Davis A.K."/>
            <person name="Demarest M.S."/>
            <person name="Detter J.C."/>
            <person name="Glavina T."/>
            <person name="Goodstein D."/>
            <person name="Hadi M.Z."/>
            <person name="Hellsten U."/>
            <person name="Hildebrand M."/>
            <person name="Jenkins B.D."/>
            <person name="Jurka J."/>
            <person name="Kapitonov V.V."/>
            <person name="Kroger N."/>
            <person name="Lau W.W."/>
            <person name="Lane T.W."/>
            <person name="Larimer F.W."/>
            <person name="Lippmeier J.C."/>
            <person name="Lucas S."/>
            <person name="Medina M."/>
            <person name="Montsant A."/>
            <person name="Obornik M."/>
            <person name="Parker M.S."/>
            <person name="Palenik B."/>
            <person name="Pazour G.J."/>
            <person name="Richardson P.M."/>
            <person name="Rynearson T.A."/>
            <person name="Saito M.A."/>
            <person name="Schwartz D.C."/>
            <person name="Thamatrakoln K."/>
            <person name="Valentin K."/>
            <person name="Vardi A."/>
            <person name="Wilkerson F.P."/>
            <person name="Rokhsar D.S."/>
        </authorList>
    </citation>
    <scope>NUCLEOTIDE SEQUENCE [LARGE SCALE GENOMIC DNA]</scope>
    <source>
        <strain evidence="1 2">CCMP1335</strain>
    </source>
</reference>
<dbReference type="PaxDb" id="35128-Thaps6681"/>
<dbReference type="InterPro" id="IPR023296">
    <property type="entry name" value="Glyco_hydro_beta-prop_sf"/>
</dbReference>
<dbReference type="RefSeq" id="XP_002296034.1">
    <property type="nucleotide sequence ID" value="XM_002295998.1"/>
</dbReference>
<dbReference type="GeneID" id="7446167"/>
<organism evidence="1 2">
    <name type="scientific">Thalassiosira pseudonana</name>
    <name type="common">Marine diatom</name>
    <name type="synonym">Cyclotella nana</name>
    <dbReference type="NCBI Taxonomy" id="35128"/>
    <lineage>
        <taxon>Eukaryota</taxon>
        <taxon>Sar</taxon>
        <taxon>Stramenopiles</taxon>
        <taxon>Ochrophyta</taxon>
        <taxon>Bacillariophyta</taxon>
        <taxon>Coscinodiscophyceae</taxon>
        <taxon>Thalassiosirophycidae</taxon>
        <taxon>Thalassiosirales</taxon>
        <taxon>Thalassiosiraceae</taxon>
        <taxon>Thalassiosira</taxon>
    </lineage>
</organism>
<reference evidence="1 2" key="2">
    <citation type="journal article" date="2008" name="Nature">
        <title>The Phaeodactylum genome reveals the evolutionary history of diatom genomes.</title>
        <authorList>
            <person name="Bowler C."/>
            <person name="Allen A.E."/>
            <person name="Badger J.H."/>
            <person name="Grimwood J."/>
            <person name="Jabbari K."/>
            <person name="Kuo A."/>
            <person name="Maheswari U."/>
            <person name="Martens C."/>
            <person name="Maumus F."/>
            <person name="Otillar R.P."/>
            <person name="Rayko E."/>
            <person name="Salamov A."/>
            <person name="Vandepoele K."/>
            <person name="Beszteri B."/>
            <person name="Gruber A."/>
            <person name="Heijde M."/>
            <person name="Katinka M."/>
            <person name="Mock T."/>
            <person name="Valentin K."/>
            <person name="Verret F."/>
            <person name="Berges J.A."/>
            <person name="Brownlee C."/>
            <person name="Cadoret J.P."/>
            <person name="Chiovitti A."/>
            <person name="Choi C.J."/>
            <person name="Coesel S."/>
            <person name="De Martino A."/>
            <person name="Detter J.C."/>
            <person name="Durkin C."/>
            <person name="Falciatore A."/>
            <person name="Fournet J."/>
            <person name="Haruta M."/>
            <person name="Huysman M.J."/>
            <person name="Jenkins B.D."/>
            <person name="Jiroutova K."/>
            <person name="Jorgensen R.E."/>
            <person name="Joubert Y."/>
            <person name="Kaplan A."/>
            <person name="Kroger N."/>
            <person name="Kroth P.G."/>
            <person name="La Roche J."/>
            <person name="Lindquist E."/>
            <person name="Lommer M."/>
            <person name="Martin-Jezequel V."/>
            <person name="Lopez P.J."/>
            <person name="Lucas S."/>
            <person name="Mangogna M."/>
            <person name="McGinnis K."/>
            <person name="Medlin L.K."/>
            <person name="Montsant A."/>
            <person name="Oudot-Le Secq M.P."/>
            <person name="Napoli C."/>
            <person name="Obornik M."/>
            <person name="Parker M.S."/>
            <person name="Petit J.L."/>
            <person name="Porcel B.M."/>
            <person name="Poulsen N."/>
            <person name="Robison M."/>
            <person name="Rychlewski L."/>
            <person name="Rynearson T.A."/>
            <person name="Schmutz J."/>
            <person name="Shapiro H."/>
            <person name="Siaut M."/>
            <person name="Stanley M."/>
            <person name="Sussman M.R."/>
            <person name="Taylor A.R."/>
            <person name="Vardi A."/>
            <person name="von Dassow P."/>
            <person name="Vyverman W."/>
            <person name="Willis A."/>
            <person name="Wyrwicz L.S."/>
            <person name="Rokhsar D.S."/>
            <person name="Weissenbach J."/>
            <person name="Armbrust E.V."/>
            <person name="Green B.R."/>
            <person name="Van de Peer Y."/>
            <person name="Grigoriev I.V."/>
        </authorList>
    </citation>
    <scope>NUCLEOTIDE SEQUENCE [LARGE SCALE GENOMIC DNA]</scope>
    <source>
        <strain evidence="1 2">CCMP1335</strain>
    </source>
</reference>
<evidence type="ECO:0000313" key="2">
    <source>
        <dbReference type="Proteomes" id="UP000001449"/>
    </source>
</evidence>
<dbReference type="SUPFAM" id="SSF75005">
    <property type="entry name" value="Arabinanase/levansucrase/invertase"/>
    <property type="match status" value="1"/>
</dbReference>
<proteinExistence type="predicted"/>
<dbReference type="AlphaFoldDB" id="B5YP76"/>
<accession>B5YP76</accession>
<sequence>MGLYECPEKCHETGGNPPYCVLSTDSVNVEGTGGAKPCRVRDPEAKPEYRCDDVGVCILGVGTPKVQFKGVGAYFDDTCDGMCGTAGAIGQNGDTATKEKVCNSGFDCSLADGADCSYLKFQPVDKSRIGYPNEHHTSWGGSIVHASDGMYHLYISEIICKSDLDRRKRCGLSGWQTHSRVAVAKSDNVDGPYHRNGMYEEESFCIPNITIRVFLTRDRALASVQYLGGIRAY</sequence>
<name>B5YP76_THAPS</name>
<protein>
    <submittedName>
        <fullName evidence="1">Uncharacterized protein</fullName>
    </submittedName>
</protein>
<evidence type="ECO:0000313" key="1">
    <source>
        <dbReference type="EMBL" id="ACI64751.1"/>
    </source>
</evidence>
<dbReference type="HOGENOM" id="CLU_1192009_0_0_1"/>